<reference evidence="1 2" key="1">
    <citation type="submission" date="2017-01" db="EMBL/GenBank/DDBJ databases">
        <authorList>
            <person name="Mah S.A."/>
            <person name="Swanson W.J."/>
            <person name="Moy G.W."/>
            <person name="Vacquier V.D."/>
        </authorList>
    </citation>
    <scope>NUCLEOTIDE SEQUENCE [LARGE SCALE GENOMIC DNA]</scope>
    <source>
        <strain evidence="1 2">RU36E</strain>
    </source>
</reference>
<name>A0A1N6T553_AQUAC</name>
<dbReference type="AlphaFoldDB" id="A0A1N6T553"/>
<proteinExistence type="predicted"/>
<evidence type="ECO:0000313" key="2">
    <source>
        <dbReference type="Proteomes" id="UP000185841"/>
    </source>
</evidence>
<evidence type="ECO:0000313" key="1">
    <source>
        <dbReference type="EMBL" id="SIQ48508.1"/>
    </source>
</evidence>
<gene>
    <name evidence="1" type="ORF">SAMN05878282_104317</name>
</gene>
<dbReference type="NCBIfam" id="TIGR02243">
    <property type="entry name" value="putative baseplate assembly protein"/>
    <property type="match status" value="1"/>
</dbReference>
<dbReference type="RefSeq" id="WP_076426684.1">
    <property type="nucleotide sequence ID" value="NZ_FTMP01000004.1"/>
</dbReference>
<dbReference type="Proteomes" id="UP000185841">
    <property type="component" value="Unassembled WGS sequence"/>
</dbReference>
<dbReference type="InterPro" id="IPR011749">
    <property type="entry name" value="CHP02243"/>
</dbReference>
<sequence length="856" mass="93821">MIYHCCEENRRALVDAHPSLNGIDYLEVLDLDAPPGSPRQRTLLVRLLKPVPAGLSPDNLSITGGERVRQVNVEWVGIASAPPAQASAAEQALFLALDEPDHVLVVRTDSDGDHSTYSLRLRQAGSLDTPLADFDPRLSALDFAFKVECPSDFDCKPQHNCPEPLAPATDINYLARDYASLRRLVMDRLARQMPGWRDRSPADLATTLGELIAYVGDLQHYQLDAVATEAYLHTARQRSSLRRHALLVDYQLHEGCNARAWLHLEVSGGPFPLPAGLRFYTRVPGVPARILADSPQERQALQASPLVFEPMHEATLREVHNQLFFHTWSDVRCCLPQGATAATLRGHLPDLAVGDVLLLQEVMGPLTGEAADADPQRRHAVRLTRVRAFDGNDPLLDPLDDSEITEIAWHAEDALPFALCISSETDEAHGQVQLADVSIALGNMLLVDHGRSVLGEALAEVPQPRLQYPASGGACQLQVAKPLPPRYRPMLAEGPVTHRGRVQRRVLDGGLLRREWVLFDAEAAASAALRWRSADALPALRLESGTQGSPDHWGVQRNLLDSKAEDRHFVLEAENDGSARLRFGDDHHGRRPNVGDDFRAYYRVGNGPAGNVGAASIAHVVSAEARIVAVSNPLPATGGLAAEHPAELRRAAPQAFRTQERAVTSEDYAEVTERLAGVQRAAAGLRWTGSWHTVFVTVDRDGGAAVDAPFAGCVVEHLDRYRMAGHDLRVNQPVQVSLEIDLLVCVRAGYFRSDVRRGLLDVLGNRQRADGTRGLFHPDNFSFGQTFFLSPLYAAARTVPGVASVQVTRLQRQGQADPKPLADGFIRLCRLEIARLDNDPNFPEHGVLRLNLHGGK</sequence>
<accession>A0A1N6T553</accession>
<dbReference type="EMBL" id="FTMP01000004">
    <property type="protein sequence ID" value="SIQ48508.1"/>
    <property type="molecule type" value="Genomic_DNA"/>
</dbReference>
<protein>
    <submittedName>
        <fullName evidence="1">Putative baseplate assembly protein</fullName>
    </submittedName>
</protein>
<organism evidence="1 2">
    <name type="scientific">Aquipseudomonas alcaligenes</name>
    <name type="common">Pseudomonas alcaligenes</name>
    <dbReference type="NCBI Taxonomy" id="43263"/>
    <lineage>
        <taxon>Bacteria</taxon>
        <taxon>Pseudomonadati</taxon>
        <taxon>Pseudomonadota</taxon>
        <taxon>Gammaproteobacteria</taxon>
        <taxon>Pseudomonadales</taxon>
        <taxon>Pseudomonadaceae</taxon>
        <taxon>Aquipseudomonas</taxon>
    </lineage>
</organism>